<comment type="caution">
    <text evidence="1">The sequence shown here is derived from an EMBL/GenBank/DDBJ whole genome shotgun (WGS) entry which is preliminary data.</text>
</comment>
<dbReference type="EMBL" id="QKTW01000025">
    <property type="protein sequence ID" value="PZF71329.1"/>
    <property type="molecule type" value="Genomic_DNA"/>
</dbReference>
<proteinExistence type="predicted"/>
<dbReference type="Proteomes" id="UP000248745">
    <property type="component" value="Unassembled WGS sequence"/>
</dbReference>
<gene>
    <name evidence="1" type="ORF">DN068_18715</name>
</gene>
<organism evidence="1 2">
    <name type="scientific">Taibaiella soli</name>
    <dbReference type="NCBI Taxonomy" id="1649169"/>
    <lineage>
        <taxon>Bacteria</taxon>
        <taxon>Pseudomonadati</taxon>
        <taxon>Bacteroidota</taxon>
        <taxon>Chitinophagia</taxon>
        <taxon>Chitinophagales</taxon>
        <taxon>Chitinophagaceae</taxon>
        <taxon>Taibaiella</taxon>
    </lineage>
</organism>
<evidence type="ECO:0000313" key="1">
    <source>
        <dbReference type="EMBL" id="PZF71329.1"/>
    </source>
</evidence>
<reference evidence="1 2" key="1">
    <citation type="submission" date="2018-06" db="EMBL/GenBank/DDBJ databases">
        <title>Mucibacter soli gen. nov., sp. nov., a new member of the family Chitinophagaceae producing mucin.</title>
        <authorList>
            <person name="Kim M.-K."/>
            <person name="Park S."/>
            <person name="Kim T.-S."/>
            <person name="Joung Y."/>
            <person name="Han J.-H."/>
            <person name="Kim S.B."/>
        </authorList>
    </citation>
    <scope>NUCLEOTIDE SEQUENCE [LARGE SCALE GENOMIC DNA]</scope>
    <source>
        <strain evidence="1 2">R1-15</strain>
    </source>
</reference>
<evidence type="ECO:0000313" key="2">
    <source>
        <dbReference type="Proteomes" id="UP000248745"/>
    </source>
</evidence>
<keyword evidence="2" id="KW-1185">Reference proteome</keyword>
<dbReference type="AlphaFoldDB" id="A0A2W2B528"/>
<sequence>MLFNYQGVARNTNGQAMANQSVSLRLSIIDGSTSGTAQYVETQATTTNQFGLFNVQIGGGTAVTGTMGAVTWGSGNKYIKVEMDPGGGTTYTDMGTAQLLSVPYALQAGNASGLAGVQDKVLKRSIYIPAGAFGRINGSGNIYPNAWGLNWKNSTEKAGFVIPRPRDWDSTTAFTITIYFAIPSATSGAAVNWRLNAGGNITNTNSNNAATGWDSYDYWATEDAGVTTYPAAGSYTTLGKSQTWTSHYSTTYNEWYFGSGVTTADAFKSNPVWHFTFTRGSSVSNGETYTGDMTVSGVEIQYTAVH</sequence>
<name>A0A2W2B528_9BACT</name>
<accession>A0A2W2B528</accession>
<protein>
    <submittedName>
        <fullName evidence="1">Uncharacterized protein</fullName>
    </submittedName>
</protein>